<organism evidence="2 3">
    <name type="scientific">Scleroderma citrinum Foug A</name>
    <dbReference type="NCBI Taxonomy" id="1036808"/>
    <lineage>
        <taxon>Eukaryota</taxon>
        <taxon>Fungi</taxon>
        <taxon>Dikarya</taxon>
        <taxon>Basidiomycota</taxon>
        <taxon>Agaricomycotina</taxon>
        <taxon>Agaricomycetes</taxon>
        <taxon>Agaricomycetidae</taxon>
        <taxon>Boletales</taxon>
        <taxon>Sclerodermatineae</taxon>
        <taxon>Sclerodermataceae</taxon>
        <taxon>Scleroderma</taxon>
    </lineage>
</organism>
<feature type="compositionally biased region" description="Polar residues" evidence="1">
    <location>
        <begin position="261"/>
        <end position="281"/>
    </location>
</feature>
<feature type="compositionally biased region" description="Basic and acidic residues" evidence="1">
    <location>
        <begin position="30"/>
        <end position="43"/>
    </location>
</feature>
<reference evidence="3" key="2">
    <citation type="submission" date="2015-01" db="EMBL/GenBank/DDBJ databases">
        <title>Evolutionary Origins and Diversification of the Mycorrhizal Mutualists.</title>
        <authorList>
            <consortium name="DOE Joint Genome Institute"/>
            <consortium name="Mycorrhizal Genomics Consortium"/>
            <person name="Kohler A."/>
            <person name="Kuo A."/>
            <person name="Nagy L.G."/>
            <person name="Floudas D."/>
            <person name="Copeland A."/>
            <person name="Barry K.W."/>
            <person name="Cichocki N."/>
            <person name="Veneault-Fourrey C."/>
            <person name="LaButti K."/>
            <person name="Lindquist E.A."/>
            <person name="Lipzen A."/>
            <person name="Lundell T."/>
            <person name="Morin E."/>
            <person name="Murat C."/>
            <person name="Riley R."/>
            <person name="Ohm R."/>
            <person name="Sun H."/>
            <person name="Tunlid A."/>
            <person name="Henrissat B."/>
            <person name="Grigoriev I.V."/>
            <person name="Hibbett D.S."/>
            <person name="Martin F."/>
        </authorList>
    </citation>
    <scope>NUCLEOTIDE SEQUENCE [LARGE SCALE GENOMIC DNA]</scope>
    <source>
        <strain evidence="3">Foug A</strain>
    </source>
</reference>
<reference evidence="2 3" key="1">
    <citation type="submission" date="2014-04" db="EMBL/GenBank/DDBJ databases">
        <authorList>
            <consortium name="DOE Joint Genome Institute"/>
            <person name="Kuo A."/>
            <person name="Kohler A."/>
            <person name="Nagy L.G."/>
            <person name="Floudas D."/>
            <person name="Copeland A."/>
            <person name="Barry K.W."/>
            <person name="Cichocki N."/>
            <person name="Veneault-Fourrey C."/>
            <person name="LaButti K."/>
            <person name="Lindquist E.A."/>
            <person name="Lipzen A."/>
            <person name="Lundell T."/>
            <person name="Morin E."/>
            <person name="Murat C."/>
            <person name="Sun H."/>
            <person name="Tunlid A."/>
            <person name="Henrissat B."/>
            <person name="Grigoriev I.V."/>
            <person name="Hibbett D.S."/>
            <person name="Martin F."/>
            <person name="Nordberg H.P."/>
            <person name="Cantor M.N."/>
            <person name="Hua S.X."/>
        </authorList>
    </citation>
    <scope>NUCLEOTIDE SEQUENCE [LARGE SCALE GENOMIC DNA]</scope>
    <source>
        <strain evidence="2 3">Foug A</strain>
    </source>
</reference>
<feature type="region of interest" description="Disordered" evidence="1">
    <location>
        <begin position="300"/>
        <end position="329"/>
    </location>
</feature>
<protein>
    <submittedName>
        <fullName evidence="2">Uncharacterized protein</fullName>
    </submittedName>
</protein>
<feature type="compositionally biased region" description="Basic and acidic residues" evidence="1">
    <location>
        <begin position="305"/>
        <end position="318"/>
    </location>
</feature>
<dbReference type="Proteomes" id="UP000053989">
    <property type="component" value="Unassembled WGS sequence"/>
</dbReference>
<feature type="compositionally biased region" description="Acidic residues" evidence="1">
    <location>
        <begin position="159"/>
        <end position="169"/>
    </location>
</feature>
<evidence type="ECO:0000313" key="2">
    <source>
        <dbReference type="EMBL" id="KIM60705.1"/>
    </source>
</evidence>
<name>A0A0C3DJ49_9AGAM</name>
<feature type="region of interest" description="Disordered" evidence="1">
    <location>
        <begin position="345"/>
        <end position="364"/>
    </location>
</feature>
<feature type="region of interest" description="Disordered" evidence="1">
    <location>
        <begin position="1"/>
        <end position="43"/>
    </location>
</feature>
<feature type="compositionally biased region" description="Polar residues" evidence="1">
    <location>
        <begin position="138"/>
        <end position="152"/>
    </location>
</feature>
<proteinExistence type="predicted"/>
<dbReference type="InParanoid" id="A0A0C3DJ49"/>
<feature type="region of interest" description="Disordered" evidence="1">
    <location>
        <begin position="245"/>
        <end position="281"/>
    </location>
</feature>
<accession>A0A0C3DJ49</accession>
<gene>
    <name evidence="2" type="ORF">SCLCIDRAFT_26396</name>
</gene>
<sequence>MVATRQKNKDAHPGVPDLPSPKQQPSQSKVSKETQQRQHKLDVTEVAALEAELLTAQEYAKANARRPDGPGISKNPHSQTTGPVGSQRKPSVRLDNPETDLRDSTQNSKKERAKGKGVTGPVRDTVHLQKEVLRKNSHQPTESTSAPPTNNPDNKESTDNDNDDNDNDENGGGQGDGETVVGGKKRASNEANEAVASTKRKTPVKGNSESDSSETPAWYVTCDSPHHLHSKKNWPSIASLSECSPQISGFLPNWKPDVHKSSTQSKLASASNTNTSTPPLSMNLQPALVYQPYGGLVNQANVNADDMRSLQSDKDHESPSPSQYKPPYSSLPFIRISCESQHLEAAAPGAELQRERNSANGRPG</sequence>
<feature type="region of interest" description="Disordered" evidence="1">
    <location>
        <begin position="59"/>
        <end position="232"/>
    </location>
</feature>
<feature type="compositionally biased region" description="Basic and acidic residues" evidence="1">
    <location>
        <begin position="124"/>
        <end position="134"/>
    </location>
</feature>
<dbReference type="AlphaFoldDB" id="A0A0C3DJ49"/>
<dbReference type="EMBL" id="KN822059">
    <property type="protein sequence ID" value="KIM60705.1"/>
    <property type="molecule type" value="Genomic_DNA"/>
</dbReference>
<evidence type="ECO:0000313" key="3">
    <source>
        <dbReference type="Proteomes" id="UP000053989"/>
    </source>
</evidence>
<feature type="compositionally biased region" description="Polar residues" evidence="1">
    <location>
        <begin position="75"/>
        <end position="84"/>
    </location>
</feature>
<keyword evidence="3" id="KW-1185">Reference proteome</keyword>
<feature type="compositionally biased region" description="Low complexity" evidence="1">
    <location>
        <begin position="20"/>
        <end position="29"/>
    </location>
</feature>
<feature type="compositionally biased region" description="Low complexity" evidence="1">
    <location>
        <begin position="319"/>
        <end position="329"/>
    </location>
</feature>
<dbReference type="HOGENOM" id="CLU_761083_0_0_1"/>
<feature type="compositionally biased region" description="Polar residues" evidence="1">
    <location>
        <begin position="205"/>
        <end position="215"/>
    </location>
</feature>
<evidence type="ECO:0000256" key="1">
    <source>
        <dbReference type="SAM" id="MobiDB-lite"/>
    </source>
</evidence>